<sequence>MNVILKIMNNNHFYRPTLTGNKNRYKVNADNFGHILKVLSNKKPYLQNSQLFPESQIFESSKNFDYNSIDVRQFKEQSDSRQRVKTEIVRPKYQLQHQIQKIDSTTAYFPKLKERAQSQKKKKLKKIALEVDIGDSPVSIRDLQKSLDYSRSQPNKQRNLTPLQHKTIEVSKLISHSDHLNQEEIMQFSFGLQYNRMNIEKQKSKFPKDIFLGDVRKVKRIFQQQ</sequence>
<name>A0A8S1LP77_9CILI</name>
<reference evidence="1" key="1">
    <citation type="submission" date="2021-01" db="EMBL/GenBank/DDBJ databases">
        <authorList>
            <consortium name="Genoscope - CEA"/>
            <person name="William W."/>
        </authorList>
    </citation>
    <scope>NUCLEOTIDE SEQUENCE</scope>
</reference>
<accession>A0A8S1LP77</accession>
<evidence type="ECO:0000313" key="1">
    <source>
        <dbReference type="EMBL" id="CAD8070078.1"/>
    </source>
</evidence>
<gene>
    <name evidence="1" type="ORF">PSON_ATCC_30995.1.T0260205</name>
</gene>
<dbReference type="AlphaFoldDB" id="A0A8S1LP77"/>
<organism evidence="1 2">
    <name type="scientific">Paramecium sonneborni</name>
    <dbReference type="NCBI Taxonomy" id="65129"/>
    <lineage>
        <taxon>Eukaryota</taxon>
        <taxon>Sar</taxon>
        <taxon>Alveolata</taxon>
        <taxon>Ciliophora</taxon>
        <taxon>Intramacronucleata</taxon>
        <taxon>Oligohymenophorea</taxon>
        <taxon>Peniculida</taxon>
        <taxon>Parameciidae</taxon>
        <taxon>Paramecium</taxon>
    </lineage>
</organism>
<keyword evidence="2" id="KW-1185">Reference proteome</keyword>
<dbReference type="Proteomes" id="UP000692954">
    <property type="component" value="Unassembled WGS sequence"/>
</dbReference>
<dbReference type="OrthoDB" id="291779at2759"/>
<dbReference type="EMBL" id="CAJJDN010000026">
    <property type="protein sequence ID" value="CAD8070078.1"/>
    <property type="molecule type" value="Genomic_DNA"/>
</dbReference>
<evidence type="ECO:0000313" key="2">
    <source>
        <dbReference type="Proteomes" id="UP000692954"/>
    </source>
</evidence>
<protein>
    <submittedName>
        <fullName evidence="1">Uncharacterized protein</fullName>
    </submittedName>
</protein>
<comment type="caution">
    <text evidence="1">The sequence shown here is derived from an EMBL/GenBank/DDBJ whole genome shotgun (WGS) entry which is preliminary data.</text>
</comment>
<proteinExistence type="predicted"/>